<dbReference type="AlphaFoldDB" id="A0A2K9MJK1"/>
<evidence type="ECO:0000313" key="2">
    <source>
        <dbReference type="Proteomes" id="UP000234882"/>
    </source>
</evidence>
<dbReference type="Proteomes" id="UP000234882">
    <property type="component" value="Plasmid pCBA4604-01"/>
</dbReference>
<name>A0A2K9MJK1_9RHOB</name>
<accession>A0A2K9MJK1</accession>
<keyword evidence="2" id="KW-1185">Reference proteome</keyword>
<dbReference type="KEGG" id="paru:CYR75_15345"/>
<sequence length="105" mass="11321">MISLRVTERERATARRLAEAQGYDSVSAWIRDRVLHGDATPQAQARVVGSLGRIGGWLNEAAQALEAAGAAPEAQLYRGRSGEVAAMQRRFLGQDAELIEDDDAG</sequence>
<dbReference type="InterPro" id="IPR053842">
    <property type="entry name" value="NikA-like"/>
</dbReference>
<geneLocation type="plasmid" evidence="2">
    <name>pcba4604-01</name>
</geneLocation>
<dbReference type="Pfam" id="PF21983">
    <property type="entry name" value="NikA-like"/>
    <property type="match status" value="1"/>
</dbReference>
<keyword evidence="1" id="KW-0614">Plasmid</keyword>
<evidence type="ECO:0000313" key="1">
    <source>
        <dbReference type="EMBL" id="AUM75798.1"/>
    </source>
</evidence>
<reference evidence="1 2" key="1">
    <citation type="submission" date="2017-12" db="EMBL/GenBank/DDBJ databases">
        <title>Genomic analysis of Paracoccus sp. CBA4604.</title>
        <authorList>
            <person name="Roh S.W."/>
            <person name="Kim J.Y."/>
            <person name="Kim J.S."/>
        </authorList>
    </citation>
    <scope>NUCLEOTIDE SEQUENCE [LARGE SCALE GENOMIC DNA]</scope>
    <source>
        <strain evidence="1 2">CBA4604</strain>
        <plasmid evidence="2">pcba4604-01</plasmid>
    </source>
</reference>
<protein>
    <submittedName>
        <fullName evidence="1">Uncharacterized protein</fullName>
    </submittedName>
</protein>
<gene>
    <name evidence="1" type="ORF">CYR75_15345</name>
</gene>
<dbReference type="EMBL" id="CP025584">
    <property type="protein sequence ID" value="AUM75798.1"/>
    <property type="molecule type" value="Genomic_DNA"/>
</dbReference>
<organism evidence="1 2">
    <name type="scientific">Paracoccus jeotgali</name>
    <dbReference type="NCBI Taxonomy" id="2065379"/>
    <lineage>
        <taxon>Bacteria</taxon>
        <taxon>Pseudomonadati</taxon>
        <taxon>Pseudomonadota</taxon>
        <taxon>Alphaproteobacteria</taxon>
        <taxon>Rhodobacterales</taxon>
        <taxon>Paracoccaceae</taxon>
        <taxon>Paracoccus</taxon>
    </lineage>
</organism>
<proteinExistence type="predicted"/>